<comment type="caution">
    <text evidence="2">The sequence shown here is derived from an EMBL/GenBank/DDBJ whole genome shotgun (WGS) entry which is preliminary data.</text>
</comment>
<dbReference type="EMBL" id="JASPKZ010010287">
    <property type="protein sequence ID" value="KAJ9574454.1"/>
    <property type="molecule type" value="Genomic_DNA"/>
</dbReference>
<reference evidence="2" key="1">
    <citation type="journal article" date="2023" name="IScience">
        <title>Live-bearing cockroach genome reveals convergent evolutionary mechanisms linked to viviparity in insects and beyond.</title>
        <authorList>
            <person name="Fouks B."/>
            <person name="Harrison M.C."/>
            <person name="Mikhailova A.A."/>
            <person name="Marchal E."/>
            <person name="English S."/>
            <person name="Carruthers M."/>
            <person name="Jennings E.C."/>
            <person name="Chiamaka E.L."/>
            <person name="Frigard R.A."/>
            <person name="Pippel M."/>
            <person name="Attardo G.M."/>
            <person name="Benoit J.B."/>
            <person name="Bornberg-Bauer E."/>
            <person name="Tobe S.S."/>
        </authorList>
    </citation>
    <scope>NUCLEOTIDE SEQUENCE</scope>
    <source>
        <strain evidence="2">Stay&amp;Tobe</strain>
    </source>
</reference>
<feature type="compositionally biased region" description="Basic and acidic residues" evidence="1">
    <location>
        <begin position="61"/>
        <end position="72"/>
    </location>
</feature>
<protein>
    <submittedName>
        <fullName evidence="2">Uncharacterized protein</fullName>
    </submittedName>
</protein>
<accession>A0AAD8E2M6</accession>
<reference evidence="2" key="2">
    <citation type="submission" date="2023-05" db="EMBL/GenBank/DDBJ databases">
        <authorList>
            <person name="Fouks B."/>
        </authorList>
    </citation>
    <scope>NUCLEOTIDE SEQUENCE</scope>
    <source>
        <strain evidence="2">Stay&amp;Tobe</strain>
        <tissue evidence="2">Testes</tissue>
    </source>
</reference>
<feature type="region of interest" description="Disordered" evidence="1">
    <location>
        <begin position="60"/>
        <end position="81"/>
    </location>
</feature>
<keyword evidence="3" id="KW-1185">Reference proteome</keyword>
<organism evidence="2 3">
    <name type="scientific">Diploptera punctata</name>
    <name type="common">Pacific beetle cockroach</name>
    <dbReference type="NCBI Taxonomy" id="6984"/>
    <lineage>
        <taxon>Eukaryota</taxon>
        <taxon>Metazoa</taxon>
        <taxon>Ecdysozoa</taxon>
        <taxon>Arthropoda</taxon>
        <taxon>Hexapoda</taxon>
        <taxon>Insecta</taxon>
        <taxon>Pterygota</taxon>
        <taxon>Neoptera</taxon>
        <taxon>Polyneoptera</taxon>
        <taxon>Dictyoptera</taxon>
        <taxon>Blattodea</taxon>
        <taxon>Blaberoidea</taxon>
        <taxon>Blaberidae</taxon>
        <taxon>Diplopterinae</taxon>
        <taxon>Diploptera</taxon>
    </lineage>
</organism>
<sequence length="81" mass="9099">PMKPMLPRKLTSSARINLNQYWNVLEELMVTSGVTMQVQDGGLHSLEDDVDMSNEINENLANERLEKSRDSSTKCQGLCST</sequence>
<evidence type="ECO:0000256" key="1">
    <source>
        <dbReference type="SAM" id="MobiDB-lite"/>
    </source>
</evidence>
<evidence type="ECO:0000313" key="2">
    <source>
        <dbReference type="EMBL" id="KAJ9574454.1"/>
    </source>
</evidence>
<name>A0AAD8E2M6_DIPPU</name>
<dbReference type="AlphaFoldDB" id="A0AAD8E2M6"/>
<proteinExistence type="predicted"/>
<gene>
    <name evidence="2" type="ORF">L9F63_008380</name>
</gene>
<dbReference type="Proteomes" id="UP001233999">
    <property type="component" value="Unassembled WGS sequence"/>
</dbReference>
<evidence type="ECO:0000313" key="3">
    <source>
        <dbReference type="Proteomes" id="UP001233999"/>
    </source>
</evidence>
<feature type="non-terminal residue" evidence="2">
    <location>
        <position position="1"/>
    </location>
</feature>